<sequence>MALIISIRSVFCLCLLQLAATNNTALDIVGTCTKTNDLEPDNWWMPPESYPSPLYDLKVQLTYLNGTPSSFALNISWSINIDSSIHSIVGTWIEVDNLRYRCEYQPPFTSKHTYNRDLVQLWFNFITPDVNIEPSGFYQVSVYNLPPAPPPERQKYLKHAKIQAPGCNDERMKDHSTCLKKTQELLTTNIPQSQKEPWDITVDKIKDEIHVTFSSHANSERYEIRLRRGTHILNSAEVKVERQTSTGAIETLTAKLKYSGPCEDLKIYITPFFDYCEVVCNSVSRKVNCQVPSTAAPTEETKEYETILLISIGCAVTITFIFICQCWRLRMKSSFHRRGLDSAGPIGVLLVYPAVDSVFQNAVMAIANFLQSHSELNVIIDMWQRGNLAEQGPLRWLISQVSYAEKVLIILPPQHTECSSDAVCLKPSMASVITDYTVPASACELFSLALNLVASCAHDPQQHQKFLVLHLVHSAHKSHKSTVPVQLRSCKALILPRDLEKLLPISNCRSDRCKETARKVRDAVRQLEQRHPMNGINMI</sequence>
<dbReference type="InterPro" id="IPR043046">
    <property type="entry name" value="IL17RA/B_FnIII-like_2_sf"/>
</dbReference>
<keyword evidence="8" id="KW-0325">Glycoprotein</keyword>
<evidence type="ECO:0000256" key="5">
    <source>
        <dbReference type="ARBA" id="ARBA00022989"/>
    </source>
</evidence>
<dbReference type="Gene3D" id="2.60.40.2160">
    <property type="entry name" value="Interleukin-17 receptor A/B, fibronectin-III-like domain 1"/>
    <property type="match status" value="1"/>
</dbReference>
<keyword evidence="5 9" id="KW-1133">Transmembrane helix</keyword>
<evidence type="ECO:0000256" key="3">
    <source>
        <dbReference type="ARBA" id="ARBA00022692"/>
    </source>
</evidence>
<dbReference type="OrthoDB" id="8963084at2759"/>
<dbReference type="InterPro" id="IPR032356">
    <property type="entry name" value="IL17R_A/B_N"/>
</dbReference>
<evidence type="ECO:0000256" key="1">
    <source>
        <dbReference type="ARBA" id="ARBA00004251"/>
    </source>
</evidence>
<evidence type="ECO:0000256" key="2">
    <source>
        <dbReference type="ARBA" id="ARBA00022475"/>
    </source>
</evidence>
<dbReference type="AlphaFoldDB" id="A0A8T0APL5"/>
<feature type="chain" id="PRO_5035777946" description="Interleukin-17 receptor B" evidence="10">
    <location>
        <begin position="22"/>
        <end position="539"/>
    </location>
</feature>
<evidence type="ECO:0000256" key="10">
    <source>
        <dbReference type="SAM" id="SignalP"/>
    </source>
</evidence>
<comment type="subcellular location">
    <subcellularLocation>
        <location evidence="1">Cell membrane</location>
        <topology evidence="1">Single-pass type I membrane protein</topology>
    </subcellularLocation>
</comment>
<keyword evidence="2" id="KW-1003">Cell membrane</keyword>
<dbReference type="InterPro" id="IPR039465">
    <property type="entry name" value="IL-17_rcpt-like"/>
</dbReference>
<dbReference type="EMBL" id="JABFDY010000017">
    <property type="protein sequence ID" value="KAF7695117.1"/>
    <property type="molecule type" value="Genomic_DNA"/>
</dbReference>
<evidence type="ECO:0000256" key="9">
    <source>
        <dbReference type="SAM" id="Phobius"/>
    </source>
</evidence>
<feature type="domain" description="IL17RA/B N-terminal" evidence="12">
    <location>
        <begin position="41"/>
        <end position="179"/>
    </location>
</feature>
<name>A0A8T0APL5_SILME</name>
<dbReference type="Proteomes" id="UP000606274">
    <property type="component" value="Unassembled WGS sequence"/>
</dbReference>
<keyword evidence="3 9" id="KW-0812">Transmembrane</keyword>
<dbReference type="PANTHER" id="PTHR15583">
    <property type="entry name" value="INTERLEUKIN-17 RECEPTOR"/>
    <property type="match status" value="1"/>
</dbReference>
<feature type="transmembrane region" description="Helical" evidence="9">
    <location>
        <begin position="307"/>
        <end position="329"/>
    </location>
</feature>
<evidence type="ECO:0000256" key="4">
    <source>
        <dbReference type="ARBA" id="ARBA00022729"/>
    </source>
</evidence>
<gene>
    <name evidence="13" type="ORF">HF521_006840</name>
</gene>
<evidence type="ECO:0000313" key="14">
    <source>
        <dbReference type="Proteomes" id="UP000606274"/>
    </source>
</evidence>
<feature type="domain" description="SEFIR" evidence="11">
    <location>
        <begin position="348"/>
        <end position="503"/>
    </location>
</feature>
<dbReference type="Pfam" id="PF08357">
    <property type="entry name" value="SEFIR"/>
    <property type="match status" value="1"/>
</dbReference>
<dbReference type="GO" id="GO:0030368">
    <property type="term" value="F:interleukin-17 receptor activity"/>
    <property type="evidence" value="ECO:0007669"/>
    <property type="project" value="InterPro"/>
</dbReference>
<keyword evidence="4 10" id="KW-0732">Signal</keyword>
<dbReference type="InterPro" id="IPR013568">
    <property type="entry name" value="SEFIR_dom"/>
</dbReference>
<dbReference type="PANTHER" id="PTHR15583:SF11">
    <property type="entry name" value="INTERLEUKIN-17 RECEPTOR B"/>
    <property type="match status" value="1"/>
</dbReference>
<evidence type="ECO:0000259" key="11">
    <source>
        <dbReference type="Pfam" id="PF08357"/>
    </source>
</evidence>
<proteinExistence type="predicted"/>
<reference evidence="13" key="1">
    <citation type="submission" date="2020-08" db="EMBL/GenBank/DDBJ databases">
        <title>Chromosome-level assembly of Southern catfish (Silurus meridionalis) provides insights into visual adaptation to the nocturnal and benthic lifestyles.</title>
        <authorList>
            <person name="Zhang Y."/>
            <person name="Wang D."/>
            <person name="Peng Z."/>
        </authorList>
    </citation>
    <scope>NUCLEOTIDE SEQUENCE</scope>
    <source>
        <strain evidence="13">SWU-2019-XX</strain>
        <tissue evidence="13">Muscle</tissue>
    </source>
</reference>
<dbReference type="Gene3D" id="2.60.40.2150">
    <property type="entry name" value="Interleukin-17 receptor A/B, fibronectin-III-like domain 2"/>
    <property type="match status" value="1"/>
</dbReference>
<evidence type="ECO:0000313" key="13">
    <source>
        <dbReference type="EMBL" id="KAF7695117.1"/>
    </source>
</evidence>
<evidence type="ECO:0000256" key="8">
    <source>
        <dbReference type="ARBA" id="ARBA00023180"/>
    </source>
</evidence>
<evidence type="ECO:0000256" key="7">
    <source>
        <dbReference type="ARBA" id="ARBA00023170"/>
    </source>
</evidence>
<accession>A0A8T0APL5</accession>
<dbReference type="InterPro" id="IPR038683">
    <property type="entry name" value="IL17RA/B_FnIII-like_1_sf"/>
</dbReference>
<feature type="signal peptide" evidence="10">
    <location>
        <begin position="1"/>
        <end position="21"/>
    </location>
</feature>
<evidence type="ECO:0000256" key="6">
    <source>
        <dbReference type="ARBA" id="ARBA00023136"/>
    </source>
</evidence>
<keyword evidence="7" id="KW-0675">Receptor</keyword>
<organism evidence="13 14">
    <name type="scientific">Silurus meridionalis</name>
    <name type="common">Southern catfish</name>
    <name type="synonym">Silurus soldatovi meridionalis</name>
    <dbReference type="NCBI Taxonomy" id="175797"/>
    <lineage>
        <taxon>Eukaryota</taxon>
        <taxon>Metazoa</taxon>
        <taxon>Chordata</taxon>
        <taxon>Craniata</taxon>
        <taxon>Vertebrata</taxon>
        <taxon>Euteleostomi</taxon>
        <taxon>Actinopterygii</taxon>
        <taxon>Neopterygii</taxon>
        <taxon>Teleostei</taxon>
        <taxon>Ostariophysi</taxon>
        <taxon>Siluriformes</taxon>
        <taxon>Siluridae</taxon>
        <taxon>Silurus</taxon>
    </lineage>
</organism>
<keyword evidence="14" id="KW-1185">Reference proteome</keyword>
<dbReference type="Gene3D" id="3.40.50.11530">
    <property type="match status" value="1"/>
</dbReference>
<dbReference type="GO" id="GO:0005886">
    <property type="term" value="C:plasma membrane"/>
    <property type="evidence" value="ECO:0007669"/>
    <property type="project" value="UniProtKB-SubCell"/>
</dbReference>
<keyword evidence="6 9" id="KW-0472">Membrane</keyword>
<comment type="caution">
    <text evidence="13">The sequence shown here is derived from an EMBL/GenBank/DDBJ whole genome shotgun (WGS) entry which is preliminary data.</text>
</comment>
<protein>
    <recommendedName>
        <fullName evidence="15">Interleukin-17 receptor B</fullName>
    </recommendedName>
</protein>
<evidence type="ECO:0008006" key="15">
    <source>
        <dbReference type="Google" id="ProtNLM"/>
    </source>
</evidence>
<dbReference type="Pfam" id="PF16556">
    <property type="entry name" value="IL17R_fnIII_D1"/>
    <property type="match status" value="1"/>
</dbReference>
<evidence type="ECO:0000259" key="12">
    <source>
        <dbReference type="Pfam" id="PF16556"/>
    </source>
</evidence>